<dbReference type="GO" id="GO:0016301">
    <property type="term" value="F:kinase activity"/>
    <property type="evidence" value="ECO:0007669"/>
    <property type="project" value="UniProtKB-KW"/>
</dbReference>
<proteinExistence type="inferred from homology"/>
<protein>
    <submittedName>
        <fullName evidence="10">Sphingosine kinase</fullName>
    </submittedName>
</protein>
<dbReference type="Gene3D" id="3.40.50.10330">
    <property type="entry name" value="Probable inorganic polyphosphate/atp-NAD kinase, domain 1"/>
    <property type="match status" value="1"/>
</dbReference>
<dbReference type="PANTHER" id="PTHR12358">
    <property type="entry name" value="SPHINGOSINE KINASE"/>
    <property type="match status" value="1"/>
</dbReference>
<feature type="domain" description="DAGKc" evidence="9">
    <location>
        <begin position="4"/>
        <end position="133"/>
    </location>
</feature>
<comment type="similarity">
    <text evidence="2">Belongs to the diacylglycerol/lipid kinase family.</text>
</comment>
<dbReference type="PROSITE" id="PS50146">
    <property type="entry name" value="DAGK"/>
    <property type="match status" value="1"/>
</dbReference>
<dbReference type="InterPro" id="IPR045540">
    <property type="entry name" value="YegS/DAGK_C"/>
</dbReference>
<evidence type="ECO:0000256" key="1">
    <source>
        <dbReference type="ARBA" id="ARBA00001946"/>
    </source>
</evidence>
<keyword evidence="7" id="KW-0594">Phospholipid biosynthesis</keyword>
<keyword evidence="5 10" id="KW-0418">Kinase</keyword>
<dbReference type="GO" id="GO:0005524">
    <property type="term" value="F:ATP binding"/>
    <property type="evidence" value="ECO:0007669"/>
    <property type="project" value="UniProtKB-KW"/>
</dbReference>
<keyword evidence="3" id="KW-0808">Transferase</keyword>
<evidence type="ECO:0000259" key="9">
    <source>
        <dbReference type="PROSITE" id="PS50146"/>
    </source>
</evidence>
<keyword evidence="8" id="KW-1208">Phospholipid metabolism</keyword>
<sequence>MDDAGTPHCAMVVNPVKVDAGQVRAEVTRVLAAAGWSEPDWYETTAEEPGAGLVEQAVRAGARLVFVCGGDGTVRSCAGALAGSDVPMAVLPGGTGNLLAANLGIPTDTTAAARLAVDGGRRRIDVGEVDGEVFTVMAGMGFDAHMLGATPEPLKARLGWFAYLLGGARRLRDRPMRVTVALDDRTPLRRRARSVLVANVGRLQGGLDLLPDAQPDDGAFDVAVVTPRSLADWARLGAALLLRMDRPPRMEVHRCRAVTVRSVGHQARELDGDVIDSSARLRATLRPRSLTVCVPAELG</sequence>
<evidence type="ECO:0000313" key="10">
    <source>
        <dbReference type="EMBL" id="BCJ31752.1"/>
    </source>
</evidence>
<dbReference type="InterPro" id="IPR017438">
    <property type="entry name" value="ATP-NAD_kinase_N"/>
</dbReference>
<dbReference type="InterPro" id="IPR050187">
    <property type="entry name" value="Lipid_Phosphate_FormReg"/>
</dbReference>
<dbReference type="KEGG" id="aser:Asera_58600"/>
<dbReference type="SMART" id="SM00046">
    <property type="entry name" value="DAGKc"/>
    <property type="match status" value="1"/>
</dbReference>
<keyword evidence="11" id="KW-1185">Reference proteome</keyword>
<dbReference type="SUPFAM" id="SSF111331">
    <property type="entry name" value="NAD kinase/diacylglycerol kinase-like"/>
    <property type="match status" value="1"/>
</dbReference>
<evidence type="ECO:0000256" key="8">
    <source>
        <dbReference type="ARBA" id="ARBA00023264"/>
    </source>
</evidence>
<keyword evidence="7" id="KW-0443">Lipid metabolism</keyword>
<keyword evidence="4" id="KW-0547">Nucleotide-binding</keyword>
<evidence type="ECO:0000256" key="2">
    <source>
        <dbReference type="ARBA" id="ARBA00005983"/>
    </source>
</evidence>
<dbReference type="OrthoDB" id="3171056at2"/>
<organism evidence="10 11">
    <name type="scientific">Actinocatenispora sera</name>
    <dbReference type="NCBI Taxonomy" id="390989"/>
    <lineage>
        <taxon>Bacteria</taxon>
        <taxon>Bacillati</taxon>
        <taxon>Actinomycetota</taxon>
        <taxon>Actinomycetes</taxon>
        <taxon>Micromonosporales</taxon>
        <taxon>Micromonosporaceae</taxon>
        <taxon>Actinocatenispora</taxon>
    </lineage>
</organism>
<evidence type="ECO:0000256" key="3">
    <source>
        <dbReference type="ARBA" id="ARBA00022679"/>
    </source>
</evidence>
<evidence type="ECO:0000313" key="11">
    <source>
        <dbReference type="Proteomes" id="UP000680750"/>
    </source>
</evidence>
<evidence type="ECO:0000256" key="6">
    <source>
        <dbReference type="ARBA" id="ARBA00022840"/>
    </source>
</evidence>
<dbReference type="Proteomes" id="UP000680750">
    <property type="component" value="Chromosome"/>
</dbReference>
<gene>
    <name evidence="10" type="ORF">Asera_58600</name>
</gene>
<dbReference type="PANTHER" id="PTHR12358:SF106">
    <property type="entry name" value="LIPID KINASE YEGS"/>
    <property type="match status" value="1"/>
</dbReference>
<reference evidence="10" key="1">
    <citation type="submission" date="2020-08" db="EMBL/GenBank/DDBJ databases">
        <title>Whole genome shotgun sequence of Actinocatenispora sera NBRC 101916.</title>
        <authorList>
            <person name="Komaki H."/>
            <person name="Tamura T."/>
        </authorList>
    </citation>
    <scope>NUCLEOTIDE SEQUENCE</scope>
    <source>
        <strain evidence="10">NBRC 101916</strain>
    </source>
</reference>
<dbReference type="Gene3D" id="2.60.200.40">
    <property type="match status" value="1"/>
</dbReference>
<dbReference type="EMBL" id="AP023354">
    <property type="protein sequence ID" value="BCJ31752.1"/>
    <property type="molecule type" value="Genomic_DNA"/>
</dbReference>
<accession>A0A810LAZ2</accession>
<keyword evidence="7" id="KW-0444">Lipid biosynthesis</keyword>
<dbReference type="InterPro" id="IPR016064">
    <property type="entry name" value="NAD/diacylglycerol_kinase_sf"/>
</dbReference>
<dbReference type="GO" id="GO:0008654">
    <property type="term" value="P:phospholipid biosynthetic process"/>
    <property type="evidence" value="ECO:0007669"/>
    <property type="project" value="UniProtKB-KW"/>
</dbReference>
<name>A0A810LAZ2_9ACTN</name>
<evidence type="ECO:0000256" key="5">
    <source>
        <dbReference type="ARBA" id="ARBA00022777"/>
    </source>
</evidence>
<keyword evidence="6" id="KW-0067">ATP-binding</keyword>
<dbReference type="Pfam" id="PF00781">
    <property type="entry name" value="DAGK_cat"/>
    <property type="match status" value="1"/>
</dbReference>
<comment type="cofactor">
    <cofactor evidence="1">
        <name>Mg(2+)</name>
        <dbReference type="ChEBI" id="CHEBI:18420"/>
    </cofactor>
</comment>
<dbReference type="InterPro" id="IPR001206">
    <property type="entry name" value="Diacylglycerol_kinase_cat_dom"/>
</dbReference>
<dbReference type="Pfam" id="PF19279">
    <property type="entry name" value="YegS_C"/>
    <property type="match status" value="1"/>
</dbReference>
<dbReference type="RefSeq" id="WP_051801368.1">
    <property type="nucleotide sequence ID" value="NZ_AP023354.1"/>
</dbReference>
<dbReference type="AlphaFoldDB" id="A0A810LAZ2"/>
<evidence type="ECO:0000256" key="7">
    <source>
        <dbReference type="ARBA" id="ARBA00023209"/>
    </source>
</evidence>
<evidence type="ECO:0000256" key="4">
    <source>
        <dbReference type="ARBA" id="ARBA00022741"/>
    </source>
</evidence>
<dbReference type="GO" id="GO:0005886">
    <property type="term" value="C:plasma membrane"/>
    <property type="evidence" value="ECO:0007669"/>
    <property type="project" value="TreeGrafter"/>
</dbReference>